<accession>A0A839S5A4</accession>
<sequence>MTDHPAVPMVVRFDRVGPPLRHAFSPQSGRVSRRTLENA</sequence>
<keyword evidence="3" id="KW-1185">Reference proteome</keyword>
<evidence type="ECO:0000313" key="2">
    <source>
        <dbReference type="EMBL" id="MBB3052898.1"/>
    </source>
</evidence>
<dbReference type="AlphaFoldDB" id="A0A839S5A4"/>
<reference evidence="2 3" key="1">
    <citation type="submission" date="2020-08" db="EMBL/GenBank/DDBJ databases">
        <title>Genomic Encyclopedia of Type Strains, Phase III (KMG-III): the genomes of soil and plant-associated and newly described type strains.</title>
        <authorList>
            <person name="Whitman W."/>
        </authorList>
    </citation>
    <scope>NUCLEOTIDE SEQUENCE [LARGE SCALE GENOMIC DNA]</scope>
    <source>
        <strain evidence="2 3">CECT 8577</strain>
    </source>
</reference>
<protein>
    <submittedName>
        <fullName evidence="2">Uncharacterized protein</fullName>
    </submittedName>
</protein>
<gene>
    <name evidence="2" type="ORF">FHS23_003939</name>
</gene>
<organism evidence="2 3">
    <name type="scientific">Prauserella isguenensis</name>
    <dbReference type="NCBI Taxonomy" id="1470180"/>
    <lineage>
        <taxon>Bacteria</taxon>
        <taxon>Bacillati</taxon>
        <taxon>Actinomycetota</taxon>
        <taxon>Actinomycetes</taxon>
        <taxon>Pseudonocardiales</taxon>
        <taxon>Pseudonocardiaceae</taxon>
        <taxon>Prauserella</taxon>
    </lineage>
</organism>
<name>A0A839S5A4_9PSEU</name>
<feature type="region of interest" description="Disordered" evidence="1">
    <location>
        <begin position="20"/>
        <end position="39"/>
    </location>
</feature>
<proteinExistence type="predicted"/>
<evidence type="ECO:0000313" key="3">
    <source>
        <dbReference type="Proteomes" id="UP000550714"/>
    </source>
</evidence>
<evidence type="ECO:0000256" key="1">
    <source>
        <dbReference type="SAM" id="MobiDB-lite"/>
    </source>
</evidence>
<comment type="caution">
    <text evidence="2">The sequence shown here is derived from an EMBL/GenBank/DDBJ whole genome shotgun (WGS) entry which is preliminary data.</text>
</comment>
<dbReference type="EMBL" id="JACHWU010000005">
    <property type="protein sequence ID" value="MBB3052898.1"/>
    <property type="molecule type" value="Genomic_DNA"/>
</dbReference>
<dbReference type="Proteomes" id="UP000550714">
    <property type="component" value="Unassembled WGS sequence"/>
</dbReference>